<dbReference type="InterPro" id="IPR039342">
    <property type="entry name" value="TGD2-like"/>
</dbReference>
<keyword evidence="3" id="KW-0812">Transmembrane</keyword>
<proteinExistence type="predicted"/>
<evidence type="ECO:0000313" key="6">
    <source>
        <dbReference type="Proteomes" id="UP000505210"/>
    </source>
</evidence>
<feature type="compositionally biased region" description="Low complexity" evidence="2">
    <location>
        <begin position="397"/>
        <end position="437"/>
    </location>
</feature>
<name>A0A6M8BA26_9CYAN</name>
<keyword evidence="6" id="KW-1185">Reference proteome</keyword>
<dbReference type="KEGG" id="theu:HPC62_15180"/>
<dbReference type="PANTHER" id="PTHR34675:SF1">
    <property type="entry name" value="PROTEIN TRIGALACTOSYLDIACYLGLYCEROL 2, CHLOROPLASTIC"/>
    <property type="match status" value="1"/>
</dbReference>
<dbReference type="AlphaFoldDB" id="A0A6M8BA26"/>
<evidence type="ECO:0000256" key="1">
    <source>
        <dbReference type="SAM" id="Coils"/>
    </source>
</evidence>
<keyword evidence="1" id="KW-0175">Coiled coil</keyword>
<reference evidence="5 6" key="1">
    <citation type="submission" date="2020-05" db="EMBL/GenBank/DDBJ databases">
        <title>Complete genome sequence of of a novel Thermoleptolyngbya strain isolated from hot springs of Ganzi, Sichuan China.</title>
        <authorList>
            <person name="Tang J."/>
            <person name="Daroch M."/>
            <person name="Li L."/>
            <person name="Waleron K."/>
            <person name="Waleron M."/>
            <person name="Waleron M."/>
        </authorList>
    </citation>
    <scope>NUCLEOTIDE SEQUENCE [LARGE SCALE GENOMIC DNA]</scope>
    <source>
        <strain evidence="5 6">PKUAC-SCTA183</strain>
    </source>
</reference>
<sequence>MRSRTIREGSVGLLILLALGIFGSLLLWLRGLSLGNRSYRAVVEFPNVVGMVEGSPVRYRGVIVGKVRKIRPGPQFAEVEIQISPATVRIPRDSAIQTNQAGLIGETAIDIVPRQEFVEAVATNPLAADCPGSGIICDGDRLPGEVGVTFDALISSTIRLSNQFSDPELIENLKALTFNSSRAAAGVTTLTGEVTELAKSVQLELRTLAGSANRTTTSVGGAATQLGLTAAQVNSLLETNRYAISSTLSNLEQASNQVRLLTTRLTPLVDDSAFVQNLNALSDNAARASLTLRSLTDAIGTPENALALQQTLDSARATFQNAEKITADLDELTGDPTFRNTVRDLLRSLDNLLSSAQQLEQQVELEQLLTPAAIALRDKPTAPLSPEAHATRQSPESSPVAAPIATPSASSSAAAARTTPAAQRPAAQRPAVRQPARLGRSLSATEAPSTDKLRTVNTSLPE</sequence>
<keyword evidence="3" id="KW-1133">Transmembrane helix</keyword>
<dbReference type="RefSeq" id="WP_172357007.1">
    <property type="nucleotide sequence ID" value="NZ_CP053661.1"/>
</dbReference>
<feature type="region of interest" description="Disordered" evidence="2">
    <location>
        <begin position="382"/>
        <end position="462"/>
    </location>
</feature>
<feature type="domain" description="Mce/MlaD" evidence="4">
    <location>
        <begin position="38"/>
        <end position="113"/>
    </location>
</feature>
<dbReference type="Proteomes" id="UP000505210">
    <property type="component" value="Chromosome"/>
</dbReference>
<feature type="transmembrane region" description="Helical" evidence="3">
    <location>
        <begin position="12"/>
        <end position="29"/>
    </location>
</feature>
<gene>
    <name evidence="5" type="ORF">HPC62_15180</name>
</gene>
<keyword evidence="3" id="KW-0472">Membrane</keyword>
<feature type="coiled-coil region" evidence="1">
    <location>
        <begin position="342"/>
        <end position="369"/>
    </location>
</feature>
<evidence type="ECO:0000313" key="5">
    <source>
        <dbReference type="EMBL" id="QKD83358.1"/>
    </source>
</evidence>
<evidence type="ECO:0000259" key="4">
    <source>
        <dbReference type="Pfam" id="PF02470"/>
    </source>
</evidence>
<protein>
    <submittedName>
        <fullName evidence="5">MCE family protein</fullName>
    </submittedName>
</protein>
<dbReference type="Pfam" id="PF02470">
    <property type="entry name" value="MlaD"/>
    <property type="match status" value="1"/>
</dbReference>
<evidence type="ECO:0000256" key="2">
    <source>
        <dbReference type="SAM" id="MobiDB-lite"/>
    </source>
</evidence>
<dbReference type="PANTHER" id="PTHR34675">
    <property type="entry name" value="PROTEIN TRIGALACTOSYLDIACYLGLYCEROL 2, CHLOROPLASTIC"/>
    <property type="match status" value="1"/>
</dbReference>
<organism evidence="5 6">
    <name type="scientific">Thermoleptolyngbya sichuanensis A183</name>
    <dbReference type="NCBI Taxonomy" id="2737172"/>
    <lineage>
        <taxon>Bacteria</taxon>
        <taxon>Bacillati</taxon>
        <taxon>Cyanobacteriota</taxon>
        <taxon>Cyanophyceae</taxon>
        <taxon>Oculatellales</taxon>
        <taxon>Oculatellaceae</taxon>
        <taxon>Thermoleptolyngbya</taxon>
        <taxon>Thermoleptolyngbya sichuanensis</taxon>
    </lineage>
</organism>
<dbReference type="InterPro" id="IPR003399">
    <property type="entry name" value="Mce/MlaD"/>
</dbReference>
<accession>A0A6M8BA26</accession>
<evidence type="ECO:0000256" key="3">
    <source>
        <dbReference type="SAM" id="Phobius"/>
    </source>
</evidence>
<dbReference type="EMBL" id="CP053661">
    <property type="protein sequence ID" value="QKD83358.1"/>
    <property type="molecule type" value="Genomic_DNA"/>
</dbReference>